<evidence type="ECO:0000256" key="1">
    <source>
        <dbReference type="SAM" id="MobiDB-lite"/>
    </source>
</evidence>
<evidence type="ECO:0000313" key="2">
    <source>
        <dbReference type="EMBL" id="CAA9574516.1"/>
    </source>
</evidence>
<sequence length="409" mass="46499">VPLPRDRVGLVRPSSGRGGDRCRRHRPGRPLRVRPRPPRGCDGGAARERRRRRLPRRSRLRRRARRRQPADRVCGRRGERRPPRRLPGGVRRFARARARLRSQPDLHRGARCRRRTRRCAAGAAGRERHRLRHPRRGGDRRQGFDGRRGHLRGHRCRPRSPPRHGGGGLPDRARQRSGARLPGGPDRLSRPGSARRRGPLQRYQRPECPDRDLQRHQRPPSARHHRRPHPRRYHPRRRGAERRSRLRRRRLPDPCRNAGRDGATGRAGAGGRRGRGINDGRPPRDWFARTGQRRHGDESDTGRSHQAKPGRGGPPPPRGKGRPRSRLDRLGQRQLSSPLRRDRLPDHGRGLHLALARGRRGGRVAAGLRQHPARRQGTGPDRGRASGRADPPARGQGGVRAGNRGAEPL</sequence>
<accession>A0A6J4VDW9</accession>
<feature type="region of interest" description="Disordered" evidence="1">
    <location>
        <begin position="1"/>
        <end position="409"/>
    </location>
</feature>
<feature type="compositionally biased region" description="Basic and acidic residues" evidence="1">
    <location>
        <begin position="204"/>
        <end position="215"/>
    </location>
</feature>
<keyword evidence="2" id="KW-0378">Hydrolase</keyword>
<feature type="compositionally biased region" description="Basic residues" evidence="1">
    <location>
        <begin position="216"/>
        <end position="250"/>
    </location>
</feature>
<feature type="compositionally biased region" description="Basic and acidic residues" evidence="1">
    <location>
        <begin position="339"/>
        <end position="349"/>
    </location>
</feature>
<dbReference type="GO" id="GO:0004046">
    <property type="term" value="F:aminoacylase activity"/>
    <property type="evidence" value="ECO:0007669"/>
    <property type="project" value="UniProtKB-EC"/>
</dbReference>
<proteinExistence type="predicted"/>
<feature type="compositionally biased region" description="Basic residues" evidence="1">
    <location>
        <begin position="48"/>
        <end position="67"/>
    </location>
</feature>
<feature type="compositionally biased region" description="Basic and acidic residues" evidence="1">
    <location>
        <begin position="136"/>
        <end position="148"/>
    </location>
</feature>
<feature type="compositionally biased region" description="Basic and acidic residues" evidence="1">
    <location>
        <begin position="68"/>
        <end position="81"/>
    </location>
</feature>
<feature type="non-terminal residue" evidence="2">
    <location>
        <position position="1"/>
    </location>
</feature>
<dbReference type="AlphaFoldDB" id="A0A6J4VDW9"/>
<dbReference type="EMBL" id="CADCWL010000168">
    <property type="protein sequence ID" value="CAA9574516.1"/>
    <property type="molecule type" value="Genomic_DNA"/>
</dbReference>
<gene>
    <name evidence="2" type="ORF">AVDCRST_MAG19-3173</name>
</gene>
<feature type="compositionally biased region" description="Basic residues" evidence="1">
    <location>
        <begin position="109"/>
        <end position="118"/>
    </location>
</feature>
<feature type="compositionally biased region" description="Basic and acidic residues" evidence="1">
    <location>
        <begin position="276"/>
        <end position="287"/>
    </location>
</feature>
<feature type="compositionally biased region" description="Basic and acidic residues" evidence="1">
    <location>
        <begin position="294"/>
        <end position="303"/>
    </location>
</feature>
<protein>
    <submittedName>
        <fullName evidence="2">N-acyl-L-amino acid amidohydrolase</fullName>
        <ecNumber evidence="2">3.5.1.14</ecNumber>
    </submittedName>
</protein>
<dbReference type="EC" id="3.5.1.14" evidence="2"/>
<feature type="compositionally biased region" description="Basic residues" evidence="1">
    <location>
        <begin position="149"/>
        <end position="162"/>
    </location>
</feature>
<organism evidence="2">
    <name type="scientific">uncultured Thermomicrobiales bacterium</name>
    <dbReference type="NCBI Taxonomy" id="1645740"/>
    <lineage>
        <taxon>Bacteria</taxon>
        <taxon>Pseudomonadati</taxon>
        <taxon>Thermomicrobiota</taxon>
        <taxon>Thermomicrobia</taxon>
        <taxon>Thermomicrobiales</taxon>
        <taxon>environmental samples</taxon>
    </lineage>
</organism>
<reference evidence="2" key="1">
    <citation type="submission" date="2020-02" db="EMBL/GenBank/DDBJ databases">
        <authorList>
            <person name="Meier V. D."/>
        </authorList>
    </citation>
    <scope>NUCLEOTIDE SEQUENCE</scope>
    <source>
        <strain evidence="2">AVDCRST_MAG19</strain>
    </source>
</reference>
<feature type="non-terminal residue" evidence="2">
    <location>
        <position position="409"/>
    </location>
</feature>
<feature type="compositionally biased region" description="Basic residues" evidence="1">
    <location>
        <begin position="22"/>
        <end position="37"/>
    </location>
</feature>
<name>A0A6J4VDW9_9BACT</name>